<dbReference type="PROSITE" id="PS00028">
    <property type="entry name" value="ZINC_FINGER_C2H2_1"/>
    <property type="match status" value="1"/>
</dbReference>
<reference evidence="3" key="3">
    <citation type="submission" date="2018-08" db="UniProtKB">
        <authorList>
            <consortium name="EnsemblPlants"/>
        </authorList>
    </citation>
    <scope>IDENTIFICATION</scope>
    <source>
        <strain evidence="3">cv. Bd21</strain>
    </source>
</reference>
<proteinExistence type="predicted"/>
<dbReference type="Proteomes" id="UP000008810">
    <property type="component" value="Chromosome 2"/>
</dbReference>
<dbReference type="FunCoup" id="A0A0Q3FW38">
    <property type="interactions" value="151"/>
</dbReference>
<dbReference type="Gramene" id="KQK03607">
    <property type="protein sequence ID" value="KQK03607"/>
    <property type="gene ID" value="BRADI_2g08853v3"/>
</dbReference>
<sequence length="225" mass="25565">ADLWGACRRRCFCVTCLHAFCPHCCDAHHSPRQLHLVIRVDVVNSHAGGRRLVFATHYSDGEPIYPSHVQDTIASEDYATWLPRDAFCLLCHAAFSAAACRDHHGRHHGPRVPEAVLRIEERGVRHCVRCTGSEWWFPYVEMILDDPVHEDGEDQLLPVLTAKPGTCMQCGYRPFEPLGRNDAFLCSTGCSQRHQSQLAGRRQRRNAWRAARGLPRHATFDHLQI</sequence>
<gene>
    <name evidence="2" type="ORF">BRADI_2g08853v3</name>
</gene>
<keyword evidence="4" id="KW-1185">Reference proteome</keyword>
<organism evidence="2">
    <name type="scientific">Brachypodium distachyon</name>
    <name type="common">Purple false brome</name>
    <name type="synonym">Trachynia distachya</name>
    <dbReference type="NCBI Taxonomy" id="15368"/>
    <lineage>
        <taxon>Eukaryota</taxon>
        <taxon>Viridiplantae</taxon>
        <taxon>Streptophyta</taxon>
        <taxon>Embryophyta</taxon>
        <taxon>Tracheophyta</taxon>
        <taxon>Spermatophyta</taxon>
        <taxon>Magnoliopsida</taxon>
        <taxon>Liliopsida</taxon>
        <taxon>Poales</taxon>
        <taxon>Poaceae</taxon>
        <taxon>BOP clade</taxon>
        <taxon>Pooideae</taxon>
        <taxon>Stipodae</taxon>
        <taxon>Brachypodieae</taxon>
        <taxon>Brachypodium</taxon>
    </lineage>
</organism>
<feature type="non-terminal residue" evidence="2">
    <location>
        <position position="1"/>
    </location>
</feature>
<dbReference type="EnsemblPlants" id="KQK03607">
    <property type="protein sequence ID" value="KQK03607"/>
    <property type="gene ID" value="BRADI_2g08853v3"/>
</dbReference>
<dbReference type="OrthoDB" id="679190at2759"/>
<evidence type="ECO:0000313" key="4">
    <source>
        <dbReference type="Proteomes" id="UP000008810"/>
    </source>
</evidence>
<evidence type="ECO:0000313" key="3">
    <source>
        <dbReference type="EnsemblPlants" id="KQK03607"/>
    </source>
</evidence>
<evidence type="ECO:0000259" key="1">
    <source>
        <dbReference type="PROSITE" id="PS00028"/>
    </source>
</evidence>
<evidence type="ECO:0000313" key="2">
    <source>
        <dbReference type="EMBL" id="KQK03607.1"/>
    </source>
</evidence>
<protein>
    <recommendedName>
        <fullName evidence="1">C2H2-type domain-containing protein</fullName>
    </recommendedName>
</protein>
<name>A0A0Q3FW38_BRADI</name>
<dbReference type="InParanoid" id="A0A0Q3FW38"/>
<dbReference type="AlphaFoldDB" id="A0A0Q3FW38"/>
<dbReference type="EMBL" id="CM000881">
    <property type="protein sequence ID" value="KQK03607.1"/>
    <property type="molecule type" value="Genomic_DNA"/>
</dbReference>
<reference evidence="2" key="2">
    <citation type="submission" date="2017-06" db="EMBL/GenBank/DDBJ databases">
        <title>WGS assembly of Brachypodium distachyon.</title>
        <authorList>
            <consortium name="The International Brachypodium Initiative"/>
            <person name="Lucas S."/>
            <person name="Harmon-Smith M."/>
            <person name="Lail K."/>
            <person name="Tice H."/>
            <person name="Grimwood J."/>
            <person name="Bruce D."/>
            <person name="Barry K."/>
            <person name="Shu S."/>
            <person name="Lindquist E."/>
            <person name="Wang M."/>
            <person name="Pitluck S."/>
            <person name="Vogel J.P."/>
            <person name="Garvin D.F."/>
            <person name="Mockler T.C."/>
            <person name="Schmutz J."/>
            <person name="Rokhsar D."/>
            <person name="Bevan M.W."/>
        </authorList>
    </citation>
    <scope>NUCLEOTIDE SEQUENCE</scope>
    <source>
        <strain evidence="2">Bd21</strain>
    </source>
</reference>
<accession>A0A0Q3FW38</accession>
<feature type="domain" description="C2H2-type" evidence="1">
    <location>
        <begin position="88"/>
        <end position="108"/>
    </location>
</feature>
<dbReference type="InterPro" id="IPR013087">
    <property type="entry name" value="Znf_C2H2_type"/>
</dbReference>
<reference evidence="2 3" key="1">
    <citation type="journal article" date="2010" name="Nature">
        <title>Genome sequencing and analysis of the model grass Brachypodium distachyon.</title>
        <authorList>
            <consortium name="International Brachypodium Initiative"/>
        </authorList>
    </citation>
    <scope>NUCLEOTIDE SEQUENCE [LARGE SCALE GENOMIC DNA]</scope>
    <source>
        <strain evidence="2 3">Bd21</strain>
    </source>
</reference>